<evidence type="ECO:0000256" key="2">
    <source>
        <dbReference type="ARBA" id="ARBA00023285"/>
    </source>
</evidence>
<keyword evidence="1" id="KW-0479">Metal-binding</keyword>
<dbReference type="Gene3D" id="1.10.1240.10">
    <property type="entry name" value="Methionine synthase domain"/>
    <property type="match status" value="1"/>
</dbReference>
<evidence type="ECO:0000313" key="4">
    <source>
        <dbReference type="EMBL" id="SHI87151.1"/>
    </source>
</evidence>
<dbReference type="GO" id="GO:0005829">
    <property type="term" value="C:cytosol"/>
    <property type="evidence" value="ECO:0007669"/>
    <property type="project" value="TreeGrafter"/>
</dbReference>
<dbReference type="InterPro" id="IPR036594">
    <property type="entry name" value="Meth_synthase_dom"/>
</dbReference>
<dbReference type="GO" id="GO:0050667">
    <property type="term" value="P:homocysteine metabolic process"/>
    <property type="evidence" value="ECO:0007669"/>
    <property type="project" value="TreeGrafter"/>
</dbReference>
<dbReference type="InterPro" id="IPR036724">
    <property type="entry name" value="Cobalamin-bd_sf"/>
</dbReference>
<dbReference type="Proteomes" id="UP000184418">
    <property type="component" value="Unassembled WGS sequence"/>
</dbReference>
<dbReference type="InterPro" id="IPR006158">
    <property type="entry name" value="Cobalamin-bd"/>
</dbReference>
<accession>A0A1M6ENW1</accession>
<sequence>MKEKLEQQRTAQALYGQANDLTASAVSHYHRLVVSATLVDGSVEESQLRAELKSHLLVLADTILMQSAALFEVHLTHVRQQQPSPARDQELASQLDALKQVLSQRLPIMEYIQVAGYLNGALAQLQQPIAEADAPAEAAAPDAPLARLMASYLSLLLAGKSAQAIELVVEKARRGTDVGDLYEQVLLPAQSEVGQRWHRGELNVAQEHYCTAAAEQAIASLRQYRKPAPATGHRFLATTLAGDLHVLPVRVVAELLEADGWTPFYLGGNMPLASVWQAAVDYQVDLLVLGASMSHHVGSVRDLLAARPYVQAATQVRVLVGGPPFNADPDLWRVVGADACAPNARAAVEAARQLVGQP</sequence>
<dbReference type="Pfam" id="PF02310">
    <property type="entry name" value="B12-binding"/>
    <property type="match status" value="1"/>
</dbReference>
<evidence type="ECO:0000256" key="1">
    <source>
        <dbReference type="ARBA" id="ARBA00022723"/>
    </source>
</evidence>
<dbReference type="PANTHER" id="PTHR45833">
    <property type="entry name" value="METHIONINE SYNTHASE"/>
    <property type="match status" value="1"/>
</dbReference>
<dbReference type="GO" id="GO:0046653">
    <property type="term" value="P:tetrahydrofolate metabolic process"/>
    <property type="evidence" value="ECO:0007669"/>
    <property type="project" value="TreeGrafter"/>
</dbReference>
<dbReference type="SUPFAM" id="SSF52242">
    <property type="entry name" value="Cobalamin (vitamin B12)-binding domain"/>
    <property type="match status" value="1"/>
</dbReference>
<dbReference type="PANTHER" id="PTHR45833:SF1">
    <property type="entry name" value="METHIONINE SYNTHASE"/>
    <property type="match status" value="1"/>
</dbReference>
<dbReference type="EMBL" id="FQYN01000003">
    <property type="protein sequence ID" value="SHI87151.1"/>
    <property type="molecule type" value="Genomic_DNA"/>
</dbReference>
<protein>
    <submittedName>
        <fullName evidence="4">Methanogenic corrinoid protein MtbC1</fullName>
    </submittedName>
</protein>
<organism evidence="4 5">
    <name type="scientific">Hymenobacter daecheongensis DSM 21074</name>
    <dbReference type="NCBI Taxonomy" id="1121955"/>
    <lineage>
        <taxon>Bacteria</taxon>
        <taxon>Pseudomonadati</taxon>
        <taxon>Bacteroidota</taxon>
        <taxon>Cytophagia</taxon>
        <taxon>Cytophagales</taxon>
        <taxon>Hymenobacteraceae</taxon>
        <taxon>Hymenobacter</taxon>
    </lineage>
</organism>
<dbReference type="GO" id="GO:0031419">
    <property type="term" value="F:cobalamin binding"/>
    <property type="evidence" value="ECO:0007669"/>
    <property type="project" value="InterPro"/>
</dbReference>
<dbReference type="GO" id="GO:0046872">
    <property type="term" value="F:metal ion binding"/>
    <property type="evidence" value="ECO:0007669"/>
    <property type="project" value="UniProtKB-KW"/>
</dbReference>
<evidence type="ECO:0000313" key="5">
    <source>
        <dbReference type="Proteomes" id="UP000184418"/>
    </source>
</evidence>
<dbReference type="InterPro" id="IPR050554">
    <property type="entry name" value="Met_Synthase/Corrinoid"/>
</dbReference>
<dbReference type="Gene3D" id="3.40.50.280">
    <property type="entry name" value="Cobalamin-binding domain"/>
    <property type="match status" value="1"/>
</dbReference>
<name>A0A1M6ENW1_9BACT</name>
<reference evidence="4 5" key="1">
    <citation type="submission" date="2016-11" db="EMBL/GenBank/DDBJ databases">
        <authorList>
            <person name="Jaros S."/>
            <person name="Januszkiewicz K."/>
            <person name="Wedrychowicz H."/>
        </authorList>
    </citation>
    <scope>NUCLEOTIDE SEQUENCE [LARGE SCALE GENOMIC DNA]</scope>
    <source>
        <strain evidence="4 5">DSM 21074</strain>
    </source>
</reference>
<dbReference type="GO" id="GO:0008705">
    <property type="term" value="F:methionine synthase activity"/>
    <property type="evidence" value="ECO:0007669"/>
    <property type="project" value="TreeGrafter"/>
</dbReference>
<dbReference type="InterPro" id="IPR003759">
    <property type="entry name" value="Cbl-bd_cap"/>
</dbReference>
<dbReference type="Pfam" id="PF02607">
    <property type="entry name" value="B12-binding_2"/>
    <property type="match status" value="1"/>
</dbReference>
<dbReference type="PROSITE" id="PS51332">
    <property type="entry name" value="B12_BINDING"/>
    <property type="match status" value="1"/>
</dbReference>
<evidence type="ECO:0000259" key="3">
    <source>
        <dbReference type="PROSITE" id="PS51332"/>
    </source>
</evidence>
<gene>
    <name evidence="4" type="ORF">SAMN02745146_1759</name>
</gene>
<dbReference type="RefSeq" id="WP_073107871.1">
    <property type="nucleotide sequence ID" value="NZ_FQYN01000003.1"/>
</dbReference>
<proteinExistence type="predicted"/>
<dbReference type="AlphaFoldDB" id="A0A1M6ENW1"/>
<feature type="domain" description="B12-binding" evidence="3">
    <location>
        <begin position="232"/>
        <end position="358"/>
    </location>
</feature>
<keyword evidence="5" id="KW-1185">Reference proteome</keyword>
<keyword evidence="2" id="KW-0170">Cobalt</keyword>
<dbReference type="STRING" id="1121955.SAMN02745146_1759"/>
<dbReference type="OrthoDB" id="9803687at2"/>